<keyword evidence="2 9" id="KW-0479">Metal-binding</keyword>
<dbReference type="GO" id="GO:0043571">
    <property type="term" value="P:maintenance of CRISPR repeat elements"/>
    <property type="evidence" value="ECO:0007669"/>
    <property type="project" value="UniProtKB-UniRule"/>
</dbReference>
<dbReference type="Gene3D" id="3.100.10.20">
    <property type="entry name" value="CRISPR-associated endonuclease Cas1, N-terminal domain"/>
    <property type="match status" value="1"/>
</dbReference>
<dbReference type="InterPro" id="IPR042206">
    <property type="entry name" value="CRISPR-assoc_Cas1_C"/>
</dbReference>
<evidence type="ECO:0000256" key="8">
    <source>
        <dbReference type="ARBA" id="ARBA00023211"/>
    </source>
</evidence>
<dbReference type="InterPro" id="IPR002729">
    <property type="entry name" value="CRISPR-assoc_Cas1"/>
</dbReference>
<sequence length="330" mass="39324">MGESYYLFSNGTLSRKDNLLRLKTEGGTFKDLKIEVTRDVYIFGEMNVNTKCLNYMGQLKIPMHIFNYYGFYTGSFYPKEINVSGKLLVKQVEAYLNESKKMIIAKEFIQGASHNILRNLKYYKNRGRDLEKEILEIEYLKNKIKETKDTKELMGIEGNIRKIYYDSWNKIFNKDVEFEKRVKRPPDNMVNTLISFINTLVYTAVLSEIYKTQLNPTISFLHSPGERRFSLCLDIAEIFKPLIADRMIFSLINKGIVSEKDFDNESNFCYLKENTRKIILKEFDERLKETIKHRTLNKYVSYRYLMRLEAYKIIKFLAEKEEYNSFKIWW</sequence>
<evidence type="ECO:0000256" key="7">
    <source>
        <dbReference type="ARBA" id="ARBA00023125"/>
    </source>
</evidence>
<evidence type="ECO:0000256" key="3">
    <source>
        <dbReference type="ARBA" id="ARBA00022759"/>
    </source>
</evidence>
<dbReference type="GO" id="GO:0016787">
    <property type="term" value="F:hydrolase activity"/>
    <property type="evidence" value="ECO:0007669"/>
    <property type="project" value="UniProtKB-KW"/>
</dbReference>
<keyword evidence="6 9" id="KW-0051">Antiviral defense</keyword>
<evidence type="ECO:0000256" key="4">
    <source>
        <dbReference type="ARBA" id="ARBA00022801"/>
    </source>
</evidence>
<dbReference type="GO" id="GO:0003677">
    <property type="term" value="F:DNA binding"/>
    <property type="evidence" value="ECO:0007669"/>
    <property type="project" value="UniProtKB-KW"/>
</dbReference>
<keyword evidence="7 9" id="KW-0238">DNA-binding</keyword>
<dbReference type="NCBIfam" id="TIGR00287">
    <property type="entry name" value="cas1"/>
    <property type="match status" value="1"/>
</dbReference>
<evidence type="ECO:0000256" key="9">
    <source>
        <dbReference type="HAMAP-Rule" id="MF_01470"/>
    </source>
</evidence>
<dbReference type="STRING" id="180163.SAMN02745174_01128"/>
<dbReference type="EMBL" id="FUWX01000008">
    <property type="protein sequence ID" value="SJZ63970.1"/>
    <property type="molecule type" value="Genomic_DNA"/>
</dbReference>
<dbReference type="Gene3D" id="1.20.120.920">
    <property type="entry name" value="CRISPR-associated endonuclease Cas1, C-terminal domain"/>
    <property type="match status" value="1"/>
</dbReference>
<dbReference type="GO" id="GO:0051607">
    <property type="term" value="P:defense response to virus"/>
    <property type="evidence" value="ECO:0007669"/>
    <property type="project" value="UniProtKB-UniRule"/>
</dbReference>
<comment type="subunit">
    <text evidence="9">Homodimer, forms a heterotetramer with a Cas2 homodimer.</text>
</comment>
<evidence type="ECO:0000256" key="1">
    <source>
        <dbReference type="ARBA" id="ARBA00022722"/>
    </source>
</evidence>
<feature type="binding site" evidence="9">
    <location>
        <position position="237"/>
    </location>
    <ligand>
        <name>Mn(2+)</name>
        <dbReference type="ChEBI" id="CHEBI:29035"/>
    </ligand>
</feature>
<evidence type="ECO:0000256" key="5">
    <source>
        <dbReference type="ARBA" id="ARBA00022842"/>
    </source>
</evidence>
<dbReference type="GO" id="GO:0004520">
    <property type="term" value="F:DNA endonuclease activity"/>
    <property type="evidence" value="ECO:0007669"/>
    <property type="project" value="InterPro"/>
</dbReference>
<feature type="binding site" evidence="9">
    <location>
        <position position="222"/>
    </location>
    <ligand>
        <name>Mn(2+)</name>
        <dbReference type="ChEBI" id="CHEBI:29035"/>
    </ligand>
</feature>
<keyword evidence="8 9" id="KW-0464">Manganese</keyword>
<keyword evidence="3 9" id="KW-0255">Endonuclease</keyword>
<keyword evidence="5 9" id="KW-0460">Magnesium</keyword>
<dbReference type="Proteomes" id="UP000191153">
    <property type="component" value="Unassembled WGS sequence"/>
</dbReference>
<dbReference type="Pfam" id="PF01867">
    <property type="entry name" value="Cas_Cas1"/>
    <property type="match status" value="1"/>
</dbReference>
<feature type="binding site" evidence="9">
    <location>
        <position position="157"/>
    </location>
    <ligand>
        <name>Mn(2+)</name>
        <dbReference type="ChEBI" id="CHEBI:29035"/>
    </ligand>
</feature>
<evidence type="ECO:0000313" key="10">
    <source>
        <dbReference type="EMBL" id="SJZ63970.1"/>
    </source>
</evidence>
<dbReference type="NCBIfam" id="TIGR03641">
    <property type="entry name" value="cas1_HMARI"/>
    <property type="match status" value="1"/>
</dbReference>
<dbReference type="GO" id="GO:0046872">
    <property type="term" value="F:metal ion binding"/>
    <property type="evidence" value="ECO:0007669"/>
    <property type="project" value="UniProtKB-UniRule"/>
</dbReference>
<dbReference type="EC" id="3.1.-.-" evidence="9"/>
<proteinExistence type="inferred from homology"/>
<comment type="cofactor">
    <cofactor evidence="9">
        <name>Mg(2+)</name>
        <dbReference type="ChEBI" id="CHEBI:18420"/>
    </cofactor>
    <cofactor evidence="9">
        <name>Mn(2+)</name>
        <dbReference type="ChEBI" id="CHEBI:29035"/>
    </cofactor>
</comment>
<keyword evidence="4 9" id="KW-0378">Hydrolase</keyword>
<dbReference type="PANTHER" id="PTHR43219">
    <property type="entry name" value="CRISPR-ASSOCIATED ENDONUCLEASE CAS1"/>
    <property type="match status" value="1"/>
</dbReference>
<comment type="function">
    <text evidence="9">CRISPR (clustered regularly interspaced short palindromic repeat), is an adaptive immune system that provides protection against mobile genetic elements (viruses, transposable elements and conjugative plasmids). CRISPR clusters contain spacers, sequences complementary to antecedent mobile elements, and target invading nucleic acids. CRISPR clusters are transcribed and processed into CRISPR RNA (crRNA). Acts as a dsDNA endonuclease. Involved in the integration of spacer DNA into the CRISPR cassette.</text>
</comment>
<dbReference type="CDD" id="cd09722">
    <property type="entry name" value="Cas1_I-B"/>
    <property type="match status" value="1"/>
</dbReference>
<evidence type="ECO:0000256" key="6">
    <source>
        <dbReference type="ARBA" id="ARBA00023118"/>
    </source>
</evidence>
<evidence type="ECO:0000313" key="11">
    <source>
        <dbReference type="Proteomes" id="UP000191153"/>
    </source>
</evidence>
<organism evidence="10 11">
    <name type="scientific">Cetobacterium ceti</name>
    <dbReference type="NCBI Taxonomy" id="180163"/>
    <lineage>
        <taxon>Bacteria</taxon>
        <taxon>Fusobacteriati</taxon>
        <taxon>Fusobacteriota</taxon>
        <taxon>Fusobacteriia</taxon>
        <taxon>Fusobacteriales</taxon>
        <taxon>Fusobacteriaceae</taxon>
        <taxon>Cetobacterium</taxon>
    </lineage>
</organism>
<dbReference type="PANTHER" id="PTHR43219:SF1">
    <property type="entry name" value="CRISPR-ASSOCIATED ENDONUCLEASE CAS1"/>
    <property type="match status" value="1"/>
</dbReference>
<dbReference type="InterPro" id="IPR019858">
    <property type="entry name" value="CRISPR-assoc_Cas1_HMARI/TNEAP"/>
</dbReference>
<dbReference type="RefSeq" id="WP_078693627.1">
    <property type="nucleotide sequence ID" value="NZ_FUWX01000008.1"/>
</dbReference>
<gene>
    <name evidence="9" type="primary">cas1</name>
    <name evidence="10" type="ORF">SAMN02745174_01128</name>
</gene>
<dbReference type="InterPro" id="IPR042211">
    <property type="entry name" value="CRISPR-assoc_Cas1_N"/>
</dbReference>
<dbReference type="AlphaFoldDB" id="A0A1T4MAA4"/>
<accession>A0A1T4MAA4</accession>
<evidence type="ECO:0000256" key="2">
    <source>
        <dbReference type="ARBA" id="ARBA00022723"/>
    </source>
</evidence>
<name>A0A1T4MAA4_9FUSO</name>
<dbReference type="HAMAP" id="MF_01470">
    <property type="entry name" value="Cas1"/>
    <property type="match status" value="1"/>
</dbReference>
<reference evidence="10 11" key="1">
    <citation type="submission" date="2017-02" db="EMBL/GenBank/DDBJ databases">
        <authorList>
            <person name="Peterson S.W."/>
        </authorList>
    </citation>
    <scope>NUCLEOTIDE SEQUENCE [LARGE SCALE GENOMIC DNA]</scope>
    <source>
        <strain evidence="10 11">ATCC 700028</strain>
    </source>
</reference>
<keyword evidence="11" id="KW-1185">Reference proteome</keyword>
<comment type="similarity">
    <text evidence="9">Belongs to the CRISPR-associated endonuclease Cas1 family.</text>
</comment>
<protein>
    <recommendedName>
        <fullName evidence="9">CRISPR-associated endonuclease Cas1</fullName>
        <ecNumber evidence="9">3.1.-.-</ecNumber>
    </recommendedName>
</protein>
<keyword evidence="1 9" id="KW-0540">Nuclease</keyword>
<dbReference type="OrthoDB" id="9803119at2"/>